<dbReference type="InterPro" id="IPR026960">
    <property type="entry name" value="RVT-Znf"/>
</dbReference>
<evidence type="ECO:0000313" key="3">
    <source>
        <dbReference type="EnsemblPlants" id="cds.evm.model.10.263"/>
    </source>
</evidence>
<dbReference type="Pfam" id="PF13966">
    <property type="entry name" value="zf-RVT"/>
    <property type="match status" value="1"/>
</dbReference>
<dbReference type="EnsemblPlants" id="evm.model.10.263">
    <property type="protein sequence ID" value="cds.evm.model.10.263"/>
    <property type="gene ID" value="evm.TU.10.263"/>
</dbReference>
<dbReference type="EMBL" id="UZAU01000789">
    <property type="status" value="NOT_ANNOTATED_CDS"/>
    <property type="molecule type" value="Genomic_DNA"/>
</dbReference>
<dbReference type="InterPro" id="IPR025558">
    <property type="entry name" value="DUF4283"/>
</dbReference>
<dbReference type="InterPro" id="IPR025836">
    <property type="entry name" value="Zn_knuckle_CX2CX4HX4C"/>
</dbReference>
<protein>
    <recommendedName>
        <fullName evidence="2">Reverse transcriptase domain-containing protein</fullName>
    </recommendedName>
</protein>
<proteinExistence type="predicted"/>
<dbReference type="CDD" id="cd01650">
    <property type="entry name" value="RT_nLTR_like"/>
    <property type="match status" value="1"/>
</dbReference>
<dbReference type="Gramene" id="evm.model.10.263">
    <property type="protein sequence ID" value="cds.evm.model.10.263"/>
    <property type="gene ID" value="evm.TU.10.263"/>
</dbReference>
<dbReference type="Pfam" id="PF14392">
    <property type="entry name" value="zf-CCHC_4"/>
    <property type="match status" value="1"/>
</dbReference>
<dbReference type="Pfam" id="PF00078">
    <property type="entry name" value="RVT_1"/>
    <property type="match status" value="1"/>
</dbReference>
<feature type="domain" description="Reverse transcriptase" evidence="2">
    <location>
        <begin position="687"/>
        <end position="957"/>
    </location>
</feature>
<organism evidence="3 4">
    <name type="scientific">Cannabis sativa</name>
    <name type="common">Hemp</name>
    <name type="synonym">Marijuana</name>
    <dbReference type="NCBI Taxonomy" id="3483"/>
    <lineage>
        <taxon>Eukaryota</taxon>
        <taxon>Viridiplantae</taxon>
        <taxon>Streptophyta</taxon>
        <taxon>Embryophyta</taxon>
        <taxon>Tracheophyta</taxon>
        <taxon>Spermatophyta</taxon>
        <taxon>Magnoliopsida</taxon>
        <taxon>eudicotyledons</taxon>
        <taxon>Gunneridae</taxon>
        <taxon>Pentapetalae</taxon>
        <taxon>rosids</taxon>
        <taxon>fabids</taxon>
        <taxon>Rosales</taxon>
        <taxon>Cannabaceae</taxon>
        <taxon>Cannabis</taxon>
    </lineage>
</organism>
<evidence type="ECO:0000313" key="4">
    <source>
        <dbReference type="Proteomes" id="UP000596661"/>
    </source>
</evidence>
<dbReference type="Proteomes" id="UP000596661">
    <property type="component" value="Unassembled WGS sequence"/>
</dbReference>
<reference evidence="3" key="1">
    <citation type="submission" date="2021-03" db="UniProtKB">
        <authorList>
            <consortium name="EnsemblPlants"/>
        </authorList>
    </citation>
    <scope>IDENTIFICATION</scope>
</reference>
<name>A0A803QN19_CANSA</name>
<evidence type="ECO:0000259" key="2">
    <source>
        <dbReference type="PROSITE" id="PS50878"/>
    </source>
</evidence>
<dbReference type="Pfam" id="PF14111">
    <property type="entry name" value="DUF4283"/>
    <property type="match status" value="1"/>
</dbReference>
<accession>A0A803QN19</accession>
<dbReference type="InterPro" id="IPR052343">
    <property type="entry name" value="Retrotransposon-Effector_Assoc"/>
</dbReference>
<dbReference type="PROSITE" id="PS50878">
    <property type="entry name" value="RT_POL"/>
    <property type="match status" value="1"/>
</dbReference>
<dbReference type="PANTHER" id="PTHR46890">
    <property type="entry name" value="NON-LTR RETROLELEMENT REVERSE TRANSCRIPTASE-LIKE PROTEIN-RELATED"/>
    <property type="match status" value="1"/>
</dbReference>
<feature type="compositionally biased region" description="Basic and acidic residues" evidence="1">
    <location>
        <begin position="235"/>
        <end position="244"/>
    </location>
</feature>
<dbReference type="InterPro" id="IPR000477">
    <property type="entry name" value="RT_dom"/>
</dbReference>
<feature type="compositionally biased region" description="Polar residues" evidence="1">
    <location>
        <begin position="245"/>
        <end position="256"/>
    </location>
</feature>
<dbReference type="InterPro" id="IPR036691">
    <property type="entry name" value="Endo/exonu/phosph_ase_sf"/>
</dbReference>
<evidence type="ECO:0000256" key="1">
    <source>
        <dbReference type="SAM" id="MobiDB-lite"/>
    </source>
</evidence>
<keyword evidence="4" id="KW-1185">Reference proteome</keyword>
<feature type="region of interest" description="Disordered" evidence="1">
    <location>
        <begin position="235"/>
        <end position="259"/>
    </location>
</feature>
<dbReference type="PANTHER" id="PTHR46890:SF48">
    <property type="entry name" value="RNA-DIRECTED DNA POLYMERASE"/>
    <property type="match status" value="1"/>
</dbReference>
<sequence>MASSSADGRNMMPVNEQLYLEEEEVEALRVPVAREEEPGMGMYVKELNPNLFLFQFYHEIDIQRVIEGSPWTYDRKPFIFTRLKEGDNPRLVGINHLDMWIQLHDLQSGNQTLSVVTALGNYIGQFLESDQNNFVGVWREYLRVRVRIDVRKPIKRRRKIITEHSSWYWVNFKYEKLPTFCFICGIIGHAERFCPRLFEKPLHLHDKPYGLELRAPNQRRQSSFGAQWLRSGAVVREDGRRPSHDSSASPGSNPRPTNVEEIVGQTRQNHGINNPHFHGIIDSRNPSDGILGINGEDAALNVSNNGNFFDSDITTIVDSKRKRPGYTFVDGMGLQGRTLDDKMEEIEIDNTGLSKNGPLVRIQDGMERLKTQLGFEGCFVVDSRGHSGGLALLWKFEQEVEIQGFSFHHIDALIHLHGEVLSECELIDMPLQGYPFTWEKGRNSDNWIEERLDKALVNNGWLNLFSQASLFNLEVSIFDHCPLLLVFQGTVPLTTFSSFRFENAWLRELMCKVLVESCWVGSGNCTIQEKIRSCGEVLGKWGKDIRRDTFLKQRSKQFWLNSGDKNSKYFHSVASSRKRNNRITQLQDQGGRWVNWESGLQDVIKGYFQDLFHSSGFELGTTLNGIQPTVTDEQNESLLIPVEEDEVRRALFQMHPNKSPGPDGMNPAFYQKHWDIVGSDVVHFVQDFFESGKFPNSINDTHIALIPKKKNPSQMSDLRPISLCNVLYKIASKVLANRMKGVLNEAISETQSAFVSGRLISDNVMVAFEVMHYLKRKTTGRKGYMAIKLDMSKAYDRVEWGFLGTVLCVMGFSERWIALTMSCVNSVRYHVLNSGQKVGPIIPSRGIRQGCPLSPYLFIVCAEGLSSLIRQFEVSRRIIGCKVARSAPIISHLLFADDSYVYCQATEDEAAQLMILLQIFEGASGQRVNIQKSSVFFSSNTHGNTRTGICDLMNINEAGADGTCKEIERLMANFWWKTSSSNGEGSGIIWMSWDRMTKHKLEGGMGFRSLRDFNLAMLGKQGWRLLVKHDTLASKIFKARYYPQGNYLTAELGSNPSFIWSSIYATKFVVKMGLRKRIGSGSTVRITEDPWLPIVNRPTSVPVTPGLENFNVSSLFQVDSVDWDVDVVRDLFSPTDAAAILGIPISQSTYEDTWYWLTEQDGFYYVRSAYKLIQDQKFGSTPTEIGKFWKQMWAEKVPPKSKDFIWRAASKCLSTKTNLCIKKVLTEDTCPFCNVYAETELHVLVQCTFAWSCWEFFGLAMAGREAPSLLDWLERTLQLCNGDAGSRVLVLCWALCERAIAGCKIGRVSPELAEVMGIQEALSWIKTNNYSQVVIEADSRVCVEAI</sequence>
<dbReference type="SUPFAM" id="SSF56219">
    <property type="entry name" value="DNase I-like"/>
    <property type="match status" value="1"/>
</dbReference>